<dbReference type="Proteomes" id="UP001431783">
    <property type="component" value="Unassembled WGS sequence"/>
</dbReference>
<protein>
    <submittedName>
        <fullName evidence="2">Uncharacterized protein</fullName>
    </submittedName>
</protein>
<organism evidence="2 3">
    <name type="scientific">Henosepilachna vigintioctopunctata</name>
    <dbReference type="NCBI Taxonomy" id="420089"/>
    <lineage>
        <taxon>Eukaryota</taxon>
        <taxon>Metazoa</taxon>
        <taxon>Ecdysozoa</taxon>
        <taxon>Arthropoda</taxon>
        <taxon>Hexapoda</taxon>
        <taxon>Insecta</taxon>
        <taxon>Pterygota</taxon>
        <taxon>Neoptera</taxon>
        <taxon>Endopterygota</taxon>
        <taxon>Coleoptera</taxon>
        <taxon>Polyphaga</taxon>
        <taxon>Cucujiformia</taxon>
        <taxon>Coccinelloidea</taxon>
        <taxon>Coccinellidae</taxon>
        <taxon>Epilachninae</taxon>
        <taxon>Epilachnini</taxon>
        <taxon>Henosepilachna</taxon>
    </lineage>
</organism>
<dbReference type="AlphaFoldDB" id="A0AAW1TWH8"/>
<comment type="caution">
    <text evidence="2">The sequence shown here is derived from an EMBL/GenBank/DDBJ whole genome shotgun (WGS) entry which is preliminary data.</text>
</comment>
<keyword evidence="3" id="KW-1185">Reference proteome</keyword>
<name>A0AAW1TWH8_9CUCU</name>
<reference evidence="2 3" key="1">
    <citation type="submission" date="2023-03" db="EMBL/GenBank/DDBJ databases">
        <title>Genome insight into feeding habits of ladybird beetles.</title>
        <authorList>
            <person name="Li H.-S."/>
            <person name="Huang Y.-H."/>
            <person name="Pang H."/>
        </authorList>
    </citation>
    <scope>NUCLEOTIDE SEQUENCE [LARGE SCALE GENOMIC DNA]</scope>
    <source>
        <strain evidence="2">SYSU_2023b</strain>
        <tissue evidence="2">Whole body</tissue>
    </source>
</reference>
<sequence>MYNLLLGEESDVASEDELAERDGDSETEQEGETDDQDNNADTSFILGKDKHTKWNKNPPRANVRRGTHNIITHLPGVKGNARPFKTAVDCLHNLFADEMLELIVKCTQPLHRHH</sequence>
<gene>
    <name evidence="2" type="ORF">WA026_019520</name>
</gene>
<accession>A0AAW1TWH8</accession>
<evidence type="ECO:0000256" key="1">
    <source>
        <dbReference type="SAM" id="MobiDB-lite"/>
    </source>
</evidence>
<evidence type="ECO:0000313" key="2">
    <source>
        <dbReference type="EMBL" id="KAK9872739.1"/>
    </source>
</evidence>
<proteinExistence type="predicted"/>
<feature type="region of interest" description="Disordered" evidence="1">
    <location>
        <begin position="1"/>
        <end position="68"/>
    </location>
</feature>
<feature type="compositionally biased region" description="Acidic residues" evidence="1">
    <location>
        <begin position="8"/>
        <end position="38"/>
    </location>
</feature>
<dbReference type="EMBL" id="JARQZJ010000013">
    <property type="protein sequence ID" value="KAK9872739.1"/>
    <property type="molecule type" value="Genomic_DNA"/>
</dbReference>
<evidence type="ECO:0000313" key="3">
    <source>
        <dbReference type="Proteomes" id="UP001431783"/>
    </source>
</evidence>